<feature type="transmembrane region" description="Helical" evidence="1">
    <location>
        <begin position="73"/>
        <end position="90"/>
    </location>
</feature>
<proteinExistence type="predicted"/>
<sequence length="137" mass="15403">MKKIINTAMFYMIYGLTAGAFYREYTKFKGFTGLTSLSKVHPHVLVLGMLVFLIIGAYAYNKEDLIKTKSFSRFFKVYNLALVGTSLTMFVRGLTQVNASQLTKAMDMSISGIAGVFHILMAVAFYFFFKSLKSIAK</sequence>
<keyword evidence="1" id="KW-0812">Transmembrane</keyword>
<dbReference type="Pfam" id="PF11070">
    <property type="entry name" value="DUF2871"/>
    <property type="match status" value="1"/>
</dbReference>
<dbReference type="InterPro" id="IPR021299">
    <property type="entry name" value="DUF2871"/>
</dbReference>
<feature type="transmembrane region" description="Helical" evidence="1">
    <location>
        <begin position="43"/>
        <end position="61"/>
    </location>
</feature>
<name>A0A6N2R2A8_9FIRM</name>
<dbReference type="AlphaFoldDB" id="A0A6N2R2A8"/>
<feature type="transmembrane region" description="Helical" evidence="1">
    <location>
        <begin position="7"/>
        <end position="23"/>
    </location>
</feature>
<gene>
    <name evidence="2" type="ORF">AVLFYP127_00141</name>
</gene>
<keyword evidence="1" id="KW-0472">Membrane</keyword>
<organism evidence="2">
    <name type="scientific">Anaerococcus vaginalis</name>
    <dbReference type="NCBI Taxonomy" id="33037"/>
    <lineage>
        <taxon>Bacteria</taxon>
        <taxon>Bacillati</taxon>
        <taxon>Bacillota</taxon>
        <taxon>Tissierellia</taxon>
        <taxon>Tissierellales</taxon>
        <taxon>Peptoniphilaceae</taxon>
        <taxon>Anaerococcus</taxon>
    </lineage>
</organism>
<evidence type="ECO:0008006" key="3">
    <source>
        <dbReference type="Google" id="ProtNLM"/>
    </source>
</evidence>
<accession>A0A6N2R2A8</accession>
<dbReference type="RefSeq" id="WP_156328383.1">
    <property type="nucleotide sequence ID" value="NZ_CACRSW010000001.1"/>
</dbReference>
<protein>
    <recommendedName>
        <fullName evidence="3">DUF2871 domain-containing protein</fullName>
    </recommendedName>
</protein>
<evidence type="ECO:0000313" key="2">
    <source>
        <dbReference type="EMBL" id="VYS74459.1"/>
    </source>
</evidence>
<dbReference type="EMBL" id="CACRSW010000001">
    <property type="protein sequence ID" value="VYS74459.1"/>
    <property type="molecule type" value="Genomic_DNA"/>
</dbReference>
<reference evidence="2" key="1">
    <citation type="submission" date="2019-11" db="EMBL/GenBank/DDBJ databases">
        <authorList>
            <person name="Feng L."/>
        </authorList>
    </citation>
    <scope>NUCLEOTIDE SEQUENCE</scope>
    <source>
        <strain evidence="2">AvaginalisLFYP127</strain>
    </source>
</reference>
<feature type="transmembrane region" description="Helical" evidence="1">
    <location>
        <begin position="110"/>
        <end position="129"/>
    </location>
</feature>
<keyword evidence="1" id="KW-1133">Transmembrane helix</keyword>
<evidence type="ECO:0000256" key="1">
    <source>
        <dbReference type="SAM" id="Phobius"/>
    </source>
</evidence>